<dbReference type="PANTHER" id="PTHR43044">
    <property type="match status" value="1"/>
</dbReference>
<gene>
    <name evidence="2" type="ORF">MNBD_DELTA02-669</name>
</gene>
<reference evidence="2" key="1">
    <citation type="submission" date="2018-06" db="EMBL/GenBank/DDBJ databases">
        <authorList>
            <person name="Zhirakovskaya E."/>
        </authorList>
    </citation>
    <scope>NUCLEOTIDE SEQUENCE</scope>
</reference>
<organism evidence="2">
    <name type="scientific">hydrothermal vent metagenome</name>
    <dbReference type="NCBI Taxonomy" id="652676"/>
    <lineage>
        <taxon>unclassified sequences</taxon>
        <taxon>metagenomes</taxon>
        <taxon>ecological metagenomes</taxon>
    </lineage>
</organism>
<keyword evidence="1" id="KW-1133">Transmembrane helix</keyword>
<evidence type="ECO:0008006" key="3">
    <source>
        <dbReference type="Google" id="ProtNLM"/>
    </source>
</evidence>
<sequence length="390" mass="43707">MRYGILIGLIVLGIITFTATVLTTAEPRVHWVMVAVNLIFFLGITQGGVIFSIMFRVSKSRWGRNYMRLGEIITLSFIPVAVILFLAVGIGGVDYLFYWAHPEAAGGAHELSAWLDKTFFYWRIVIVNTLFYIVAYIYFRLGRAEERAMNASQEDLGADLPGVSRGLEKAVNVFAGLTGITFVLANTNIAWDFGMMIWKHWESSIFPPFYWVGNAFAGGAFLFLMSFFFLERKPGVDVAAGNKEGISKTMISFALLWIYMFWSQYMVMWYTNVPHRAEPVIRQMNGEYRPVFIFMMLTLFVIPFLALIFRRMMVSTSALGVVAVLVCTGLWVNRYLMVSSAFGEIPVIGGGIGVTTTLAVGAATILSIALFRKLFPYITFKTSFPPSAGH</sequence>
<feature type="transmembrane region" description="Helical" evidence="1">
    <location>
        <begin position="120"/>
        <end position="139"/>
    </location>
</feature>
<keyword evidence="1" id="KW-0472">Membrane</keyword>
<feature type="transmembrane region" description="Helical" evidence="1">
    <location>
        <begin position="5"/>
        <end position="25"/>
    </location>
</feature>
<feature type="transmembrane region" description="Helical" evidence="1">
    <location>
        <begin position="31"/>
        <end position="55"/>
    </location>
</feature>
<evidence type="ECO:0000256" key="1">
    <source>
        <dbReference type="SAM" id="Phobius"/>
    </source>
</evidence>
<feature type="transmembrane region" description="Helical" evidence="1">
    <location>
        <begin position="291"/>
        <end position="309"/>
    </location>
</feature>
<dbReference type="EMBL" id="UOEZ01000043">
    <property type="protein sequence ID" value="VAW36719.1"/>
    <property type="molecule type" value="Genomic_DNA"/>
</dbReference>
<feature type="transmembrane region" description="Helical" evidence="1">
    <location>
        <begin position="316"/>
        <end position="336"/>
    </location>
</feature>
<feature type="transmembrane region" description="Helical" evidence="1">
    <location>
        <begin position="251"/>
        <end position="271"/>
    </location>
</feature>
<dbReference type="AlphaFoldDB" id="A0A3B0VIV0"/>
<name>A0A3B0VIV0_9ZZZZ</name>
<dbReference type="PANTHER" id="PTHR43044:SF1">
    <property type="entry name" value="QUINOL:CYTOCHROME C OXIDOREDUCTASE QUINONE-BINDING SUBUNIT 2"/>
    <property type="match status" value="1"/>
</dbReference>
<accession>A0A3B0VIV0</accession>
<keyword evidence="1" id="KW-0812">Transmembrane</keyword>
<feature type="transmembrane region" description="Helical" evidence="1">
    <location>
        <begin position="170"/>
        <end position="189"/>
    </location>
</feature>
<feature type="transmembrane region" description="Helical" evidence="1">
    <location>
        <begin position="75"/>
        <end position="100"/>
    </location>
</feature>
<evidence type="ECO:0000313" key="2">
    <source>
        <dbReference type="EMBL" id="VAW36719.1"/>
    </source>
</evidence>
<feature type="transmembrane region" description="Helical" evidence="1">
    <location>
        <begin position="348"/>
        <end position="371"/>
    </location>
</feature>
<proteinExistence type="predicted"/>
<feature type="transmembrane region" description="Helical" evidence="1">
    <location>
        <begin position="209"/>
        <end position="230"/>
    </location>
</feature>
<protein>
    <recommendedName>
        <fullName evidence="3">Molybdopterin oxidoreductase</fullName>
    </recommendedName>
</protein>